<dbReference type="InterPro" id="IPR011051">
    <property type="entry name" value="RmlC_Cupin_sf"/>
</dbReference>
<organism evidence="2 3">
    <name type="scientific">Chitiniphilus purpureus</name>
    <dbReference type="NCBI Taxonomy" id="2981137"/>
    <lineage>
        <taxon>Bacteria</taxon>
        <taxon>Pseudomonadati</taxon>
        <taxon>Pseudomonadota</taxon>
        <taxon>Betaproteobacteria</taxon>
        <taxon>Neisseriales</taxon>
        <taxon>Chitinibacteraceae</taxon>
        <taxon>Chitiniphilus</taxon>
    </lineage>
</organism>
<dbReference type="InterPro" id="IPR014710">
    <property type="entry name" value="RmlC-like_jellyroll"/>
</dbReference>
<protein>
    <submittedName>
        <fullName evidence="2">Uncharacterized protein</fullName>
    </submittedName>
</protein>
<gene>
    <name evidence="2" type="ORF">N8I74_09550</name>
</gene>
<evidence type="ECO:0000313" key="3">
    <source>
        <dbReference type="Proteomes" id="UP001061302"/>
    </source>
</evidence>
<dbReference type="SUPFAM" id="SSF51182">
    <property type="entry name" value="RmlC-like cupins"/>
    <property type="match status" value="1"/>
</dbReference>
<reference evidence="2" key="1">
    <citation type="submission" date="2022-10" db="EMBL/GenBank/DDBJ databases">
        <title>Chitiniphilus purpureus sp. nov., a novel chitin-degrading bacterium isolated from crawfish pond sediment.</title>
        <authorList>
            <person name="Li K."/>
        </authorList>
    </citation>
    <scope>NUCLEOTIDE SEQUENCE</scope>
    <source>
        <strain evidence="2">CD1</strain>
    </source>
</reference>
<dbReference type="RefSeq" id="WP_263126662.1">
    <property type="nucleotide sequence ID" value="NZ_CP106753.1"/>
</dbReference>
<feature type="region of interest" description="Disordered" evidence="1">
    <location>
        <begin position="101"/>
        <end position="120"/>
    </location>
</feature>
<accession>A0ABY6DUP2</accession>
<sequence>MMADLEWAKRHRHRERRDGRPLLQRTAQSVIRERMPPGAAEMPHRHLHTQPFFQRPAASQTIGLAGQERTPVPGHCQHLPAGMAYPVFNQGKDDVHFPAIAKPPSHGGRAPGARSKVLPA</sequence>
<dbReference type="Proteomes" id="UP001061302">
    <property type="component" value="Chromosome"/>
</dbReference>
<proteinExistence type="predicted"/>
<keyword evidence="3" id="KW-1185">Reference proteome</keyword>
<dbReference type="EMBL" id="CP106753">
    <property type="protein sequence ID" value="UXY17231.1"/>
    <property type="molecule type" value="Genomic_DNA"/>
</dbReference>
<feature type="region of interest" description="Disordered" evidence="1">
    <location>
        <begin position="1"/>
        <end position="27"/>
    </location>
</feature>
<dbReference type="Gene3D" id="2.60.120.10">
    <property type="entry name" value="Jelly Rolls"/>
    <property type="match status" value="1"/>
</dbReference>
<evidence type="ECO:0000256" key="1">
    <source>
        <dbReference type="SAM" id="MobiDB-lite"/>
    </source>
</evidence>
<evidence type="ECO:0000313" key="2">
    <source>
        <dbReference type="EMBL" id="UXY17231.1"/>
    </source>
</evidence>
<name>A0ABY6DUP2_9NEIS</name>